<sequence>MTEPHTGAHEDEYRIARLRERLAGDDVAELGIQVEQRGGAVLLTGTVPTVGHRDEILLLARGELAGLTVRVDLEVACADAPDRWEELS</sequence>
<dbReference type="Pfam" id="PF04972">
    <property type="entry name" value="BON"/>
    <property type="match status" value="1"/>
</dbReference>
<organism evidence="2 3">
    <name type="scientific">Streptomyces roseicoloratus</name>
    <dbReference type="NCBI Taxonomy" id="2508722"/>
    <lineage>
        <taxon>Bacteria</taxon>
        <taxon>Bacillati</taxon>
        <taxon>Actinomycetota</taxon>
        <taxon>Actinomycetes</taxon>
        <taxon>Kitasatosporales</taxon>
        <taxon>Streptomycetaceae</taxon>
        <taxon>Streptomyces</taxon>
    </lineage>
</organism>
<gene>
    <name evidence="2" type="ORF">RGF97_01210</name>
</gene>
<name>A0ABY9RPS1_9ACTN</name>
<dbReference type="InterPro" id="IPR007055">
    <property type="entry name" value="BON_dom"/>
</dbReference>
<proteinExistence type="predicted"/>
<dbReference type="RefSeq" id="WP_309547667.1">
    <property type="nucleotide sequence ID" value="NZ_CP133762.1"/>
</dbReference>
<reference evidence="2 3" key="1">
    <citation type="submission" date="2023-09" db="EMBL/GenBank/DDBJ databases">
        <title>Complete genome of Streptomyces roseicoloratus T14.</title>
        <authorList>
            <person name="Bashizi T."/>
            <person name="Kim M.-J."/>
            <person name="Lee G."/>
            <person name="Tagele S.B."/>
            <person name="Shin J.-H."/>
        </authorList>
    </citation>
    <scope>NUCLEOTIDE SEQUENCE [LARGE SCALE GENOMIC DNA]</scope>
    <source>
        <strain evidence="2 3">T14</strain>
    </source>
</reference>
<protein>
    <submittedName>
        <fullName evidence="2">BON domain-containing protein</fullName>
    </submittedName>
</protein>
<dbReference type="EMBL" id="CP133762">
    <property type="protein sequence ID" value="WMX43763.1"/>
    <property type="molecule type" value="Genomic_DNA"/>
</dbReference>
<dbReference type="Proteomes" id="UP001250858">
    <property type="component" value="Chromosome"/>
</dbReference>
<evidence type="ECO:0000313" key="2">
    <source>
        <dbReference type="EMBL" id="WMX43763.1"/>
    </source>
</evidence>
<accession>A0ABY9RPS1</accession>
<evidence type="ECO:0000259" key="1">
    <source>
        <dbReference type="Pfam" id="PF04972"/>
    </source>
</evidence>
<evidence type="ECO:0000313" key="3">
    <source>
        <dbReference type="Proteomes" id="UP001250858"/>
    </source>
</evidence>
<feature type="domain" description="BON" evidence="1">
    <location>
        <begin position="12"/>
        <end position="75"/>
    </location>
</feature>
<keyword evidence="3" id="KW-1185">Reference proteome</keyword>